<dbReference type="KEGG" id="vda:VDAG_09831"/>
<feature type="compositionally biased region" description="Basic and acidic residues" evidence="1">
    <location>
        <begin position="225"/>
        <end position="234"/>
    </location>
</feature>
<feature type="region of interest" description="Disordered" evidence="1">
    <location>
        <begin position="177"/>
        <end position="275"/>
    </location>
</feature>
<evidence type="ECO:0000313" key="3">
    <source>
        <dbReference type="Proteomes" id="UP000001611"/>
    </source>
</evidence>
<dbReference type="GeneID" id="20711294"/>
<feature type="region of interest" description="Disordered" evidence="1">
    <location>
        <begin position="296"/>
        <end position="322"/>
    </location>
</feature>
<feature type="compositionally biased region" description="Basic residues" evidence="1">
    <location>
        <begin position="189"/>
        <end position="201"/>
    </location>
</feature>
<gene>
    <name evidence="2" type="ORF">VDAG_09831</name>
</gene>
<dbReference type="AlphaFoldDB" id="G2XHE5"/>
<keyword evidence="3" id="KW-1185">Reference proteome</keyword>
<proteinExistence type="predicted"/>
<name>G2XHE5_VERDV</name>
<dbReference type="eggNOG" id="ENOG502T1M3">
    <property type="taxonomic scope" value="Eukaryota"/>
</dbReference>
<dbReference type="HOGENOM" id="CLU_863815_0_0_1"/>
<reference evidence="2 3" key="1">
    <citation type="submission" date="2008-03" db="EMBL/GenBank/DDBJ databases">
        <title>The Genome Sequence of Verticillium dahliae VdLs.17.</title>
        <authorList>
            <consortium name="The Broad Institute Genome Sequencing Platform"/>
            <person name="Ma L.-J.J."/>
            <person name="Klosterman S.J."/>
            <person name="Subbarao K."/>
            <person name="Dobinson K."/>
            <person name="Veronese P."/>
            <person name="Kang S."/>
            <person name="Gold S.E."/>
            <person name="Young S."/>
            <person name="Jaffe D."/>
            <person name="Gnerre S."/>
            <person name="Berlin A."/>
            <person name="Heiman D."/>
            <person name="Hepburn T."/>
            <person name="Sykes S."/>
            <person name="Alvarado L."/>
            <person name="Kodira C.D."/>
            <person name="Lander E."/>
            <person name="Galagan J."/>
            <person name="Nusbaum C."/>
            <person name="Birren B."/>
        </authorList>
    </citation>
    <scope>NUCLEOTIDE SEQUENCE [LARGE SCALE GENOMIC DNA]</scope>
    <source>
        <strain evidence="3">VdLs.17 / ATCC MYA-4575 / FGSC 10137</strain>
    </source>
</reference>
<accession>G2XHE5</accession>
<sequence>MTDHHIEDFPTRAVQKLTAILTLPPQHGLVRPTAGWQASQSEAVANLPQSCRRPPVEGANPIKLLKRGLMKMSEKHSLPFVPDAAVLCQAHKELHPWRMRSLFLLLASECGIRSDRIRRHHGFDGIPPAQDVQDFVYRMTSIAGLWIAPADFEARFGFFWCSFAILRRKRTEKQKNYPTHPLVNGRELHAHRRRPARRTGRRVGAAPPARAGESPDGRGGGAVRAEQRLLDRHGRCGGAAGEVDEEEGLRGRGRVGRSPEPLPPAPASRRRTVSEISEATEGTVFDMFIRHHDEVRPGDSISTVGGSGRRAGGLGGLTRGGS</sequence>
<organism evidence="2 3">
    <name type="scientific">Verticillium dahliae (strain VdLs.17 / ATCC MYA-4575 / FGSC 10137)</name>
    <name type="common">Verticillium wilt</name>
    <dbReference type="NCBI Taxonomy" id="498257"/>
    <lineage>
        <taxon>Eukaryota</taxon>
        <taxon>Fungi</taxon>
        <taxon>Dikarya</taxon>
        <taxon>Ascomycota</taxon>
        <taxon>Pezizomycotina</taxon>
        <taxon>Sordariomycetes</taxon>
        <taxon>Hypocreomycetidae</taxon>
        <taxon>Glomerellales</taxon>
        <taxon>Plectosphaerellaceae</taxon>
        <taxon>Verticillium</taxon>
    </lineage>
</organism>
<protein>
    <submittedName>
        <fullName evidence="2">Uncharacterized protein</fullName>
    </submittedName>
</protein>
<feature type="compositionally biased region" description="Gly residues" evidence="1">
    <location>
        <begin position="305"/>
        <end position="322"/>
    </location>
</feature>
<evidence type="ECO:0000313" key="2">
    <source>
        <dbReference type="EMBL" id="EGY19371.1"/>
    </source>
</evidence>
<dbReference type="Proteomes" id="UP000001611">
    <property type="component" value="Chromosome 3"/>
</dbReference>
<dbReference type="EMBL" id="DS572721">
    <property type="protein sequence ID" value="EGY19371.1"/>
    <property type="molecule type" value="Genomic_DNA"/>
</dbReference>
<dbReference type="OrthoDB" id="3786931at2759"/>
<dbReference type="RefSeq" id="XP_009652985.1">
    <property type="nucleotide sequence ID" value="XM_009654690.1"/>
</dbReference>
<feature type="compositionally biased region" description="Low complexity" evidence="1">
    <location>
        <begin position="202"/>
        <end position="212"/>
    </location>
</feature>
<dbReference type="STRING" id="498257.G2XHE5"/>
<evidence type="ECO:0000256" key="1">
    <source>
        <dbReference type="SAM" id="MobiDB-lite"/>
    </source>
</evidence>
<dbReference type="InParanoid" id="G2XHE5"/>